<accession>A0AAV5J642</accession>
<sequence length="37" mass="4334">MHFYGSSSLQPVLPPLQRHKESWLDNLCLVTVYKFAK</sequence>
<dbReference type="Proteomes" id="UP001054252">
    <property type="component" value="Unassembled WGS sequence"/>
</dbReference>
<gene>
    <name evidence="1" type="ORF">SLEP1_g19825</name>
</gene>
<evidence type="ECO:0000313" key="2">
    <source>
        <dbReference type="Proteomes" id="UP001054252"/>
    </source>
</evidence>
<dbReference type="AlphaFoldDB" id="A0AAV5J642"/>
<protein>
    <submittedName>
        <fullName evidence="1">Uncharacterized protein</fullName>
    </submittedName>
</protein>
<comment type="caution">
    <text evidence="1">The sequence shown here is derived from an EMBL/GenBank/DDBJ whole genome shotgun (WGS) entry which is preliminary data.</text>
</comment>
<organism evidence="1 2">
    <name type="scientific">Rubroshorea leprosula</name>
    <dbReference type="NCBI Taxonomy" id="152421"/>
    <lineage>
        <taxon>Eukaryota</taxon>
        <taxon>Viridiplantae</taxon>
        <taxon>Streptophyta</taxon>
        <taxon>Embryophyta</taxon>
        <taxon>Tracheophyta</taxon>
        <taxon>Spermatophyta</taxon>
        <taxon>Magnoliopsida</taxon>
        <taxon>eudicotyledons</taxon>
        <taxon>Gunneridae</taxon>
        <taxon>Pentapetalae</taxon>
        <taxon>rosids</taxon>
        <taxon>malvids</taxon>
        <taxon>Malvales</taxon>
        <taxon>Dipterocarpaceae</taxon>
        <taxon>Rubroshorea</taxon>
    </lineage>
</organism>
<evidence type="ECO:0000313" key="1">
    <source>
        <dbReference type="EMBL" id="GKV08151.1"/>
    </source>
</evidence>
<dbReference type="EMBL" id="BPVZ01000028">
    <property type="protein sequence ID" value="GKV08151.1"/>
    <property type="molecule type" value="Genomic_DNA"/>
</dbReference>
<proteinExistence type="predicted"/>
<keyword evidence="2" id="KW-1185">Reference proteome</keyword>
<reference evidence="1 2" key="1">
    <citation type="journal article" date="2021" name="Commun. Biol.">
        <title>The genome of Shorea leprosula (Dipterocarpaceae) highlights the ecological relevance of drought in aseasonal tropical rainforests.</title>
        <authorList>
            <person name="Ng K.K.S."/>
            <person name="Kobayashi M.J."/>
            <person name="Fawcett J.A."/>
            <person name="Hatakeyama M."/>
            <person name="Paape T."/>
            <person name="Ng C.H."/>
            <person name="Ang C.C."/>
            <person name="Tnah L.H."/>
            <person name="Lee C.T."/>
            <person name="Nishiyama T."/>
            <person name="Sese J."/>
            <person name="O'Brien M.J."/>
            <person name="Copetti D."/>
            <person name="Mohd Noor M.I."/>
            <person name="Ong R.C."/>
            <person name="Putra M."/>
            <person name="Sireger I.Z."/>
            <person name="Indrioko S."/>
            <person name="Kosugi Y."/>
            <person name="Izuno A."/>
            <person name="Isagi Y."/>
            <person name="Lee S.L."/>
            <person name="Shimizu K.K."/>
        </authorList>
    </citation>
    <scope>NUCLEOTIDE SEQUENCE [LARGE SCALE GENOMIC DNA]</scope>
    <source>
        <strain evidence="1">214</strain>
    </source>
</reference>
<name>A0AAV5J642_9ROSI</name>